<gene>
    <name evidence="1" type="ORF">METZ01_LOCUS231613</name>
</gene>
<feature type="non-terminal residue" evidence="1">
    <location>
        <position position="34"/>
    </location>
</feature>
<proteinExistence type="predicted"/>
<evidence type="ECO:0000313" key="1">
    <source>
        <dbReference type="EMBL" id="SVB78759.1"/>
    </source>
</evidence>
<protein>
    <submittedName>
        <fullName evidence="1">Uncharacterized protein</fullName>
    </submittedName>
</protein>
<accession>A0A382GUX3</accession>
<reference evidence="1" key="1">
    <citation type="submission" date="2018-05" db="EMBL/GenBank/DDBJ databases">
        <authorList>
            <person name="Lanie J.A."/>
            <person name="Ng W.-L."/>
            <person name="Kazmierczak K.M."/>
            <person name="Andrzejewski T.M."/>
            <person name="Davidsen T.M."/>
            <person name="Wayne K.J."/>
            <person name="Tettelin H."/>
            <person name="Glass J.I."/>
            <person name="Rusch D."/>
            <person name="Podicherti R."/>
            <person name="Tsui H.-C.T."/>
            <person name="Winkler M.E."/>
        </authorList>
    </citation>
    <scope>NUCLEOTIDE SEQUENCE</scope>
</reference>
<dbReference type="EMBL" id="UINC01057519">
    <property type="protein sequence ID" value="SVB78759.1"/>
    <property type="molecule type" value="Genomic_DNA"/>
</dbReference>
<dbReference type="AlphaFoldDB" id="A0A382GUX3"/>
<organism evidence="1">
    <name type="scientific">marine metagenome</name>
    <dbReference type="NCBI Taxonomy" id="408172"/>
    <lineage>
        <taxon>unclassified sequences</taxon>
        <taxon>metagenomes</taxon>
        <taxon>ecological metagenomes</taxon>
    </lineage>
</organism>
<name>A0A382GUX3_9ZZZZ</name>
<sequence>MIRYILSGLCLACGACLAYSDHSGWPWFLGAGVG</sequence>